<dbReference type="Proteomes" id="UP001154282">
    <property type="component" value="Unassembled WGS sequence"/>
</dbReference>
<feature type="non-terminal residue" evidence="2">
    <location>
        <position position="1"/>
    </location>
</feature>
<evidence type="ECO:0000313" key="3">
    <source>
        <dbReference type="Proteomes" id="UP001154282"/>
    </source>
</evidence>
<name>A0AAV0JFW0_9ROSI</name>
<organism evidence="2 3">
    <name type="scientific">Linum tenue</name>
    <dbReference type="NCBI Taxonomy" id="586396"/>
    <lineage>
        <taxon>Eukaryota</taxon>
        <taxon>Viridiplantae</taxon>
        <taxon>Streptophyta</taxon>
        <taxon>Embryophyta</taxon>
        <taxon>Tracheophyta</taxon>
        <taxon>Spermatophyta</taxon>
        <taxon>Magnoliopsida</taxon>
        <taxon>eudicotyledons</taxon>
        <taxon>Gunneridae</taxon>
        <taxon>Pentapetalae</taxon>
        <taxon>rosids</taxon>
        <taxon>fabids</taxon>
        <taxon>Malpighiales</taxon>
        <taxon>Linaceae</taxon>
        <taxon>Linum</taxon>
    </lineage>
</organism>
<feature type="region of interest" description="Disordered" evidence="1">
    <location>
        <begin position="1"/>
        <end position="36"/>
    </location>
</feature>
<reference evidence="2" key="1">
    <citation type="submission" date="2022-08" db="EMBL/GenBank/DDBJ databases">
        <authorList>
            <person name="Gutierrez-Valencia J."/>
        </authorList>
    </citation>
    <scope>NUCLEOTIDE SEQUENCE</scope>
</reference>
<protein>
    <submittedName>
        <fullName evidence="2">Uncharacterized protein</fullName>
    </submittedName>
</protein>
<proteinExistence type="predicted"/>
<evidence type="ECO:0000313" key="2">
    <source>
        <dbReference type="EMBL" id="CAI0408646.1"/>
    </source>
</evidence>
<gene>
    <name evidence="2" type="ORF">LITE_LOCUS14046</name>
</gene>
<sequence>GQTLSNEPILKAHRPRREKSVLSSQHSSFTQRDELRSQKSELCNQSYLRTWRSHWRRLITARHAPPGTTPDSGWPPALSTGRFPSSIPATLLPPPSNAPLKLGLVRVVL</sequence>
<evidence type="ECO:0000256" key="1">
    <source>
        <dbReference type="SAM" id="MobiDB-lite"/>
    </source>
</evidence>
<accession>A0AAV0JFW0</accession>
<feature type="region of interest" description="Disordered" evidence="1">
    <location>
        <begin position="62"/>
        <end position="97"/>
    </location>
</feature>
<feature type="compositionally biased region" description="Polar residues" evidence="1">
    <location>
        <begin position="21"/>
        <end position="30"/>
    </location>
</feature>
<dbReference type="EMBL" id="CAMGYJ010000005">
    <property type="protein sequence ID" value="CAI0408646.1"/>
    <property type="molecule type" value="Genomic_DNA"/>
</dbReference>
<dbReference type="AlphaFoldDB" id="A0AAV0JFW0"/>
<keyword evidence="3" id="KW-1185">Reference proteome</keyword>
<comment type="caution">
    <text evidence="2">The sequence shown here is derived from an EMBL/GenBank/DDBJ whole genome shotgun (WGS) entry which is preliminary data.</text>
</comment>